<evidence type="ECO:0000313" key="11">
    <source>
        <dbReference type="EMBL" id="KAJ3647954.1"/>
    </source>
</evidence>
<feature type="region of interest" description="Disordered" evidence="8">
    <location>
        <begin position="33"/>
        <end position="97"/>
    </location>
</feature>
<protein>
    <submittedName>
        <fullName evidence="11">Uncharacterized protein</fullName>
    </submittedName>
</protein>
<feature type="compositionally biased region" description="Basic and acidic residues" evidence="8">
    <location>
        <begin position="74"/>
        <end position="84"/>
    </location>
</feature>
<dbReference type="InterPro" id="IPR009565">
    <property type="entry name" value="FAM174-like"/>
</dbReference>
<dbReference type="Proteomes" id="UP001168821">
    <property type="component" value="Unassembled WGS sequence"/>
</dbReference>
<comment type="caution">
    <text evidence="11">The sequence shown here is derived from an EMBL/GenBank/DDBJ whole genome shotgun (WGS) entry which is preliminary data.</text>
</comment>
<comment type="similarity">
    <text evidence="2">Belongs to the FAM174 family.</text>
</comment>
<name>A0AA38I6H3_9CUCU</name>
<evidence type="ECO:0000256" key="1">
    <source>
        <dbReference type="ARBA" id="ARBA00004479"/>
    </source>
</evidence>
<dbReference type="PANTHER" id="PTHR28607">
    <property type="entry name" value="EXPRESSED PROTEIN"/>
    <property type="match status" value="1"/>
</dbReference>
<keyword evidence="6 9" id="KW-0472">Membrane</keyword>
<evidence type="ECO:0000256" key="2">
    <source>
        <dbReference type="ARBA" id="ARBA00006986"/>
    </source>
</evidence>
<reference evidence="11" key="1">
    <citation type="journal article" date="2023" name="G3 (Bethesda)">
        <title>Whole genome assemblies of Zophobas morio and Tenebrio molitor.</title>
        <authorList>
            <person name="Kaur S."/>
            <person name="Stinson S.A."/>
            <person name="diCenzo G.C."/>
        </authorList>
    </citation>
    <scope>NUCLEOTIDE SEQUENCE</scope>
    <source>
        <strain evidence="11">QUZm001</strain>
    </source>
</reference>
<gene>
    <name evidence="11" type="ORF">Zmor_019796</name>
</gene>
<evidence type="ECO:0000256" key="10">
    <source>
        <dbReference type="SAM" id="SignalP"/>
    </source>
</evidence>
<dbReference type="GO" id="GO:0016020">
    <property type="term" value="C:membrane"/>
    <property type="evidence" value="ECO:0007669"/>
    <property type="project" value="UniProtKB-SubCell"/>
</dbReference>
<accession>A0AA38I6H3</accession>
<sequence length="183" mass="20355">MSPLFVLIFVCHLTCTIRADETSHITRHLLAGVNIPPQNDAPNSNTDESNKKESPVVIKIDSKKKNNEVQSKPPESKTPIEKKSTSQAPAAKNATKVEEHQVLKTTEMESGALLRGVSVIVALTTLVIIYMALKTYCGKRGRHPVMVSKYGVRTRRSDIEMTPLPLEEDEEDETLFDVNSTNR</sequence>
<evidence type="ECO:0000313" key="12">
    <source>
        <dbReference type="Proteomes" id="UP001168821"/>
    </source>
</evidence>
<dbReference type="EMBL" id="JALNTZ010000006">
    <property type="protein sequence ID" value="KAJ3647954.1"/>
    <property type="molecule type" value="Genomic_DNA"/>
</dbReference>
<keyword evidence="12" id="KW-1185">Reference proteome</keyword>
<keyword evidence="3 9" id="KW-0812">Transmembrane</keyword>
<evidence type="ECO:0000256" key="8">
    <source>
        <dbReference type="SAM" id="MobiDB-lite"/>
    </source>
</evidence>
<evidence type="ECO:0000256" key="7">
    <source>
        <dbReference type="ARBA" id="ARBA00023180"/>
    </source>
</evidence>
<evidence type="ECO:0000256" key="3">
    <source>
        <dbReference type="ARBA" id="ARBA00022692"/>
    </source>
</evidence>
<evidence type="ECO:0000256" key="4">
    <source>
        <dbReference type="ARBA" id="ARBA00022729"/>
    </source>
</evidence>
<dbReference type="AlphaFoldDB" id="A0AA38I6H3"/>
<comment type="subcellular location">
    <subcellularLocation>
        <location evidence="1">Membrane</location>
        <topology evidence="1">Single-pass type I membrane protein</topology>
    </subcellularLocation>
</comment>
<dbReference type="Pfam" id="PF06679">
    <property type="entry name" value="DUF1180"/>
    <property type="match status" value="1"/>
</dbReference>
<organism evidence="11 12">
    <name type="scientific">Zophobas morio</name>
    <dbReference type="NCBI Taxonomy" id="2755281"/>
    <lineage>
        <taxon>Eukaryota</taxon>
        <taxon>Metazoa</taxon>
        <taxon>Ecdysozoa</taxon>
        <taxon>Arthropoda</taxon>
        <taxon>Hexapoda</taxon>
        <taxon>Insecta</taxon>
        <taxon>Pterygota</taxon>
        <taxon>Neoptera</taxon>
        <taxon>Endopterygota</taxon>
        <taxon>Coleoptera</taxon>
        <taxon>Polyphaga</taxon>
        <taxon>Cucujiformia</taxon>
        <taxon>Tenebrionidae</taxon>
        <taxon>Zophobas</taxon>
    </lineage>
</organism>
<feature type="compositionally biased region" description="Basic and acidic residues" evidence="8">
    <location>
        <begin position="48"/>
        <end position="67"/>
    </location>
</feature>
<feature type="chain" id="PRO_5041375691" evidence="10">
    <location>
        <begin position="20"/>
        <end position="183"/>
    </location>
</feature>
<evidence type="ECO:0000256" key="6">
    <source>
        <dbReference type="ARBA" id="ARBA00023136"/>
    </source>
</evidence>
<dbReference type="PANTHER" id="PTHR28607:SF4">
    <property type="entry name" value="TRANSMEMBRANE PROTEIN"/>
    <property type="match status" value="1"/>
</dbReference>
<evidence type="ECO:0000256" key="9">
    <source>
        <dbReference type="SAM" id="Phobius"/>
    </source>
</evidence>
<feature type="transmembrane region" description="Helical" evidence="9">
    <location>
        <begin position="112"/>
        <end position="133"/>
    </location>
</feature>
<feature type="compositionally biased region" description="Polar residues" evidence="8">
    <location>
        <begin position="36"/>
        <end position="47"/>
    </location>
</feature>
<proteinExistence type="inferred from homology"/>
<keyword evidence="7" id="KW-0325">Glycoprotein</keyword>
<keyword evidence="4 10" id="KW-0732">Signal</keyword>
<feature type="signal peptide" evidence="10">
    <location>
        <begin position="1"/>
        <end position="19"/>
    </location>
</feature>
<evidence type="ECO:0000256" key="5">
    <source>
        <dbReference type="ARBA" id="ARBA00022989"/>
    </source>
</evidence>
<keyword evidence="5 9" id="KW-1133">Transmembrane helix</keyword>